<comment type="caution">
    <text evidence="2">The sequence shown here is derived from an EMBL/GenBank/DDBJ whole genome shotgun (WGS) entry which is preliminary data.</text>
</comment>
<name>A0AAV5MNT8_9ROSI</name>
<dbReference type="CDD" id="cd01650">
    <property type="entry name" value="RT_nLTR_like"/>
    <property type="match status" value="1"/>
</dbReference>
<dbReference type="PANTHER" id="PTHR33116:SF84">
    <property type="entry name" value="RNA-DIRECTED DNA POLYMERASE"/>
    <property type="match status" value="1"/>
</dbReference>
<dbReference type="Pfam" id="PF13966">
    <property type="entry name" value="zf-RVT"/>
    <property type="match status" value="1"/>
</dbReference>
<evidence type="ECO:0000259" key="1">
    <source>
        <dbReference type="PROSITE" id="PS50878"/>
    </source>
</evidence>
<dbReference type="PROSITE" id="PS50878">
    <property type="entry name" value="RT_POL"/>
    <property type="match status" value="1"/>
</dbReference>
<evidence type="ECO:0000313" key="2">
    <source>
        <dbReference type="EMBL" id="GKV51210.1"/>
    </source>
</evidence>
<protein>
    <recommendedName>
        <fullName evidence="1">Reverse transcriptase domain-containing protein</fullName>
    </recommendedName>
</protein>
<dbReference type="InterPro" id="IPR043502">
    <property type="entry name" value="DNA/RNA_pol_sf"/>
</dbReference>
<dbReference type="AlphaFoldDB" id="A0AAV5MNT8"/>
<gene>
    <name evidence="2" type="ORF">SLEP1_g57879</name>
</gene>
<dbReference type="SUPFAM" id="SSF56672">
    <property type="entry name" value="DNA/RNA polymerases"/>
    <property type="match status" value="1"/>
</dbReference>
<proteinExistence type="predicted"/>
<reference evidence="2 3" key="1">
    <citation type="journal article" date="2021" name="Commun. Biol.">
        <title>The genome of Shorea leprosula (Dipterocarpaceae) highlights the ecological relevance of drought in aseasonal tropical rainforests.</title>
        <authorList>
            <person name="Ng K.K.S."/>
            <person name="Kobayashi M.J."/>
            <person name="Fawcett J.A."/>
            <person name="Hatakeyama M."/>
            <person name="Paape T."/>
            <person name="Ng C.H."/>
            <person name="Ang C.C."/>
            <person name="Tnah L.H."/>
            <person name="Lee C.T."/>
            <person name="Nishiyama T."/>
            <person name="Sese J."/>
            <person name="O'Brien M.J."/>
            <person name="Copetti D."/>
            <person name="Mohd Noor M.I."/>
            <person name="Ong R.C."/>
            <person name="Putra M."/>
            <person name="Sireger I.Z."/>
            <person name="Indrioko S."/>
            <person name="Kosugi Y."/>
            <person name="Izuno A."/>
            <person name="Isagi Y."/>
            <person name="Lee S.L."/>
            <person name="Shimizu K.K."/>
        </authorList>
    </citation>
    <scope>NUCLEOTIDE SEQUENCE [LARGE SCALE GENOMIC DNA]</scope>
    <source>
        <strain evidence="2">214</strain>
    </source>
</reference>
<dbReference type="InterPro" id="IPR000477">
    <property type="entry name" value="RT_dom"/>
</dbReference>
<dbReference type="PANTHER" id="PTHR33116">
    <property type="entry name" value="REVERSE TRANSCRIPTASE ZINC-BINDING DOMAIN-CONTAINING PROTEIN-RELATED-RELATED"/>
    <property type="match status" value="1"/>
</dbReference>
<evidence type="ECO:0000313" key="3">
    <source>
        <dbReference type="Proteomes" id="UP001054252"/>
    </source>
</evidence>
<organism evidence="2 3">
    <name type="scientific">Rubroshorea leprosula</name>
    <dbReference type="NCBI Taxonomy" id="152421"/>
    <lineage>
        <taxon>Eukaryota</taxon>
        <taxon>Viridiplantae</taxon>
        <taxon>Streptophyta</taxon>
        <taxon>Embryophyta</taxon>
        <taxon>Tracheophyta</taxon>
        <taxon>Spermatophyta</taxon>
        <taxon>Magnoliopsida</taxon>
        <taxon>eudicotyledons</taxon>
        <taxon>Gunneridae</taxon>
        <taxon>Pentapetalae</taxon>
        <taxon>rosids</taxon>
        <taxon>malvids</taxon>
        <taxon>Malvales</taxon>
        <taxon>Dipterocarpaceae</taxon>
        <taxon>Rubroshorea</taxon>
    </lineage>
</organism>
<sequence length="941" mass="108083">MFQLCKKLKALKQALRKLNSKHYADLPNKLQEELHKLHLLQVDLFSCPTAKLIQVEHDQAQKVATLQLAEESFYKQKSRIKWLQEGDSNTNYFHKIATVKKGKNTIKVLHTQDNRRLTRISDMENEVVQFYQGLLGTVDSNCTKVNDDWIKNIFQFQLPTSMVDFLQQPITDLKIKEVVFSSPRNKAPGPDGYTSEFYKAAWPVVGDLVTKAIQEFFSSGKILREMNSTIISLVPKVLNPVKMTEFRPIACCNILYKFITKILANKLKQTLPLFISKNQCAFVEGRQMVENVLLAQEVVKHYHKPQLSPRCALKIDLMKAFDSVSWDFIFQVLISLGFPAYFVNLLKICITTPMFSIVFNGNLCGYFLGKKGVRQGDPLSPYIFVVCMEVLSRMLNHAAIEGKFAYHPKCEKVQLTHLCFADDLIIFTNGSITSLDAIDDVLKQFYIISGLQVNYAKSELFCCGLHEVHIKHLTEKFGFKIGSLPVRYLGVPLITGKLSQKDLRPLIAKITDRMTSWAAKHLSFAGRLQLITSVVQSITNFWCSIFILPKAVIKEIEKICSAFLWNNTTQSAYGAKVNWLTVCSPKQEGGLGLKNLGLWNQMCILKHIWLLFSKAGSIWVAWVHEYLIKGRSFWTLSIPADASWGWRKILKLRHIAKGLIQHIPGDGTNIYIWHDYWHPSGPLIDAYGSNIVRDAGIPFQAKLASVINGNFWRWPPARSPQLVQIQMHLFDMFPKEGEKDMVIWRPSNSGNFKVGQTWNWLKSKKTRKVWHRLIWFSQAIPKHSFISWLAILNRLSTKARQSKWTPSIVDTCVLCNNEPETSEHLFFKCSYTQKIWKTLSAMAGIPLTNSWQGLLHWMGKKVSRKSLQNTLVKLAWNAAVYHTWRERNRRIHQQHFKAEDEIVYEVQFDVRCKILGFAQPKSSPLPMDIAKQWGLEDVVKE</sequence>
<accession>A0AAV5MNT8</accession>
<dbReference type="Proteomes" id="UP001054252">
    <property type="component" value="Unassembled WGS sequence"/>
</dbReference>
<dbReference type="InterPro" id="IPR026960">
    <property type="entry name" value="RVT-Znf"/>
</dbReference>
<keyword evidence="3" id="KW-1185">Reference proteome</keyword>
<dbReference type="Pfam" id="PF00078">
    <property type="entry name" value="RVT_1"/>
    <property type="match status" value="1"/>
</dbReference>
<feature type="domain" description="Reverse transcriptase" evidence="1">
    <location>
        <begin position="215"/>
        <end position="493"/>
    </location>
</feature>
<dbReference type="EMBL" id="BPVZ01000456">
    <property type="protein sequence ID" value="GKV51210.1"/>
    <property type="molecule type" value="Genomic_DNA"/>
</dbReference>